<gene>
    <name evidence="7" type="ORF">GH714_003624</name>
</gene>
<evidence type="ECO:0000256" key="4">
    <source>
        <dbReference type="ARBA" id="ARBA00022777"/>
    </source>
</evidence>
<evidence type="ECO:0000256" key="5">
    <source>
        <dbReference type="ARBA" id="ARBA00022840"/>
    </source>
</evidence>
<evidence type="ECO:0000313" key="8">
    <source>
        <dbReference type="Proteomes" id="UP000467840"/>
    </source>
</evidence>
<dbReference type="Gene3D" id="3.30.310.80">
    <property type="entry name" value="Kinase associated domain 1, KA1"/>
    <property type="match status" value="1"/>
</dbReference>
<keyword evidence="2" id="KW-0808">Transferase</keyword>
<dbReference type="Gene3D" id="1.10.510.10">
    <property type="entry name" value="Transferase(Phosphotransferase) domain 1"/>
    <property type="match status" value="1"/>
</dbReference>
<dbReference type="Proteomes" id="UP000467840">
    <property type="component" value="Chromosome 8"/>
</dbReference>
<keyword evidence="8" id="KW-1185">Reference proteome</keyword>
<evidence type="ECO:0000256" key="1">
    <source>
        <dbReference type="ARBA" id="ARBA00022527"/>
    </source>
</evidence>
<keyword evidence="1" id="KW-0723">Serine/threonine-protein kinase</keyword>
<dbReference type="GO" id="GO:0005524">
    <property type="term" value="F:ATP binding"/>
    <property type="evidence" value="ECO:0007669"/>
    <property type="project" value="UniProtKB-KW"/>
</dbReference>
<accession>A0A6A6KGQ7</accession>
<dbReference type="CDD" id="cd12195">
    <property type="entry name" value="CIPK_C"/>
    <property type="match status" value="1"/>
</dbReference>
<dbReference type="EMBL" id="JAAGAX010000016">
    <property type="protein sequence ID" value="KAF2287967.1"/>
    <property type="molecule type" value="Genomic_DNA"/>
</dbReference>
<reference evidence="7 8" key="1">
    <citation type="journal article" date="2020" name="Mol. Plant">
        <title>The Chromosome-Based Rubber Tree Genome Provides New Insights into Spurge Genome Evolution and Rubber Biosynthesis.</title>
        <authorList>
            <person name="Liu J."/>
            <person name="Shi C."/>
            <person name="Shi C.C."/>
            <person name="Li W."/>
            <person name="Zhang Q.J."/>
            <person name="Zhang Y."/>
            <person name="Li K."/>
            <person name="Lu H.F."/>
            <person name="Shi C."/>
            <person name="Zhu S.T."/>
            <person name="Xiao Z.Y."/>
            <person name="Nan H."/>
            <person name="Yue Y."/>
            <person name="Zhu X.G."/>
            <person name="Wu Y."/>
            <person name="Hong X.N."/>
            <person name="Fan G.Y."/>
            <person name="Tong Y."/>
            <person name="Zhang D."/>
            <person name="Mao C.L."/>
            <person name="Liu Y.L."/>
            <person name="Hao S.J."/>
            <person name="Liu W.Q."/>
            <person name="Lv M.Q."/>
            <person name="Zhang H.B."/>
            <person name="Liu Y."/>
            <person name="Hu-Tang G.R."/>
            <person name="Wang J.P."/>
            <person name="Wang J.H."/>
            <person name="Sun Y.H."/>
            <person name="Ni S.B."/>
            <person name="Chen W.B."/>
            <person name="Zhang X.C."/>
            <person name="Jiao Y.N."/>
            <person name="Eichler E.E."/>
            <person name="Li G.H."/>
            <person name="Liu X."/>
            <person name="Gao L.Z."/>
        </authorList>
    </citation>
    <scope>NUCLEOTIDE SEQUENCE [LARGE SCALE GENOMIC DNA]</scope>
    <source>
        <strain evidence="8">cv. GT1</strain>
        <tissue evidence="7">Leaf</tissue>
    </source>
</reference>
<organism evidence="7 8">
    <name type="scientific">Hevea brasiliensis</name>
    <name type="common">Para rubber tree</name>
    <name type="synonym">Siphonia brasiliensis</name>
    <dbReference type="NCBI Taxonomy" id="3981"/>
    <lineage>
        <taxon>Eukaryota</taxon>
        <taxon>Viridiplantae</taxon>
        <taxon>Streptophyta</taxon>
        <taxon>Embryophyta</taxon>
        <taxon>Tracheophyta</taxon>
        <taxon>Spermatophyta</taxon>
        <taxon>Magnoliopsida</taxon>
        <taxon>eudicotyledons</taxon>
        <taxon>Gunneridae</taxon>
        <taxon>Pentapetalae</taxon>
        <taxon>rosids</taxon>
        <taxon>fabids</taxon>
        <taxon>Malpighiales</taxon>
        <taxon>Euphorbiaceae</taxon>
        <taxon>Crotonoideae</taxon>
        <taxon>Micrandreae</taxon>
        <taxon>Hevea</taxon>
    </lineage>
</organism>
<feature type="domain" description="Protein kinase" evidence="6">
    <location>
        <begin position="1"/>
        <end position="205"/>
    </location>
</feature>
<evidence type="ECO:0000313" key="7">
    <source>
        <dbReference type="EMBL" id="KAF2287967.1"/>
    </source>
</evidence>
<dbReference type="GO" id="GO:0007165">
    <property type="term" value="P:signal transduction"/>
    <property type="evidence" value="ECO:0007669"/>
    <property type="project" value="TreeGrafter"/>
</dbReference>
<comment type="caution">
    <text evidence="7">The sequence shown here is derived from an EMBL/GenBank/DDBJ whole genome shotgun (WGS) entry which is preliminary data.</text>
</comment>
<evidence type="ECO:0000259" key="6">
    <source>
        <dbReference type="PROSITE" id="PS50011"/>
    </source>
</evidence>
<evidence type="ECO:0000256" key="2">
    <source>
        <dbReference type="ARBA" id="ARBA00022679"/>
    </source>
</evidence>
<sequence>MPQYYHARNVSTGQSVAIKAVSKQKVMKGGFIGHCHARGVFHRDLKPQNLLLDDNWDLKITDFGLSAVKDQIQSDGLLHTLCCTPAYVAPEILCKKGYDGAKVDVCERFMSSESPPKIIERVEEIARTENVKVTMNRDWGAKREGFDGAFVMAIKMYKLTEQLVVVEVKGKEMNPIPSQEIWKDKLRPRLGSLINEPATPAPSGD</sequence>
<dbReference type="SMART" id="SM00220">
    <property type="entry name" value="S_TKc"/>
    <property type="match status" value="1"/>
</dbReference>
<dbReference type="InterPro" id="IPR000719">
    <property type="entry name" value="Prot_kinase_dom"/>
</dbReference>
<name>A0A6A6KGQ7_HEVBR</name>
<protein>
    <recommendedName>
        <fullName evidence="6">Protein kinase domain-containing protein</fullName>
    </recommendedName>
</protein>
<dbReference type="SUPFAM" id="SSF56112">
    <property type="entry name" value="Protein kinase-like (PK-like)"/>
    <property type="match status" value="1"/>
</dbReference>
<dbReference type="AlphaFoldDB" id="A0A6A6KGQ7"/>
<dbReference type="PANTHER" id="PTHR43895">
    <property type="entry name" value="CALCIUM/CALMODULIN-DEPENDENT PROTEIN KINASE KINASE-RELATED"/>
    <property type="match status" value="1"/>
</dbReference>
<keyword evidence="5" id="KW-0067">ATP-binding</keyword>
<dbReference type="GO" id="GO:0004674">
    <property type="term" value="F:protein serine/threonine kinase activity"/>
    <property type="evidence" value="ECO:0007669"/>
    <property type="project" value="UniProtKB-KW"/>
</dbReference>
<dbReference type="InterPro" id="IPR008271">
    <property type="entry name" value="Ser/Thr_kinase_AS"/>
</dbReference>
<dbReference type="PROSITE" id="PS00108">
    <property type="entry name" value="PROTEIN_KINASE_ST"/>
    <property type="match status" value="1"/>
</dbReference>
<dbReference type="Pfam" id="PF00069">
    <property type="entry name" value="Pkinase"/>
    <property type="match status" value="1"/>
</dbReference>
<dbReference type="PROSITE" id="PS50011">
    <property type="entry name" value="PROTEIN_KINASE_DOM"/>
    <property type="match status" value="1"/>
</dbReference>
<evidence type="ECO:0000256" key="3">
    <source>
        <dbReference type="ARBA" id="ARBA00022741"/>
    </source>
</evidence>
<keyword evidence="4" id="KW-0418">Kinase</keyword>
<keyword evidence="3" id="KW-0547">Nucleotide-binding</keyword>
<dbReference type="PANTHER" id="PTHR43895:SF160">
    <property type="entry name" value="CBL-INTERACTING SERINE_THREONINE-PROTEIN KINASE 14"/>
    <property type="match status" value="1"/>
</dbReference>
<dbReference type="InterPro" id="IPR011009">
    <property type="entry name" value="Kinase-like_dom_sf"/>
</dbReference>
<proteinExistence type="predicted"/>